<feature type="compositionally biased region" description="Basic and acidic residues" evidence="1">
    <location>
        <begin position="184"/>
        <end position="200"/>
    </location>
</feature>
<accession>A0ABT9QRN3</accession>
<keyword evidence="3" id="KW-1185">Reference proteome</keyword>
<feature type="compositionally biased region" description="Basic and acidic residues" evidence="1">
    <location>
        <begin position="111"/>
        <end position="125"/>
    </location>
</feature>
<dbReference type="RefSeq" id="WP_307567232.1">
    <property type="nucleotide sequence ID" value="NZ_JAUSQU010000001.1"/>
</dbReference>
<comment type="caution">
    <text evidence="2">The sequence shown here is derived from an EMBL/GenBank/DDBJ whole genome shotgun (WGS) entry which is preliminary data.</text>
</comment>
<feature type="region of interest" description="Disordered" evidence="1">
    <location>
        <begin position="100"/>
        <end position="379"/>
    </location>
</feature>
<sequence length="379" mass="38876">MSYPHGSEGRAASTPDFIAADGKVENLGAQVGGYAPSVGSLAKKTGAIQTEFPHFGVVGLRANLAHNDARADAVRALNAGKAVLESWKDALTQTEKNYQAADKNAAATVEKNTEYADGKNNKKDLGGGSDPAGSNGAGSPGIPPFPTSNLENSKFPDPNVDTSKFPDPNLDTSKFPDSNVDAPKFPDPDLKTPEFPDPDTKTPQMPDMPKPDDLANGPGSNIPGFDRNAIEDSLSNKNGAGLGGGDLGLPDPRQTDLSAYNPPNLPNAPNTLNLPNVPTSQSNIPDLRPSLGDQTGADMSTRAGGSSGGSPGPAGPALTRAAGVNGMNGMPFMPPMMGGGSPPGGEQQNKDGSNIALSEDESVWDGDEDISPAVLGREA</sequence>
<dbReference type="Proteomes" id="UP001225356">
    <property type="component" value="Unassembled WGS sequence"/>
</dbReference>
<evidence type="ECO:0000256" key="1">
    <source>
        <dbReference type="SAM" id="MobiDB-lite"/>
    </source>
</evidence>
<dbReference type="EMBL" id="JAUSQU010000001">
    <property type="protein sequence ID" value="MDP9849400.1"/>
    <property type="molecule type" value="Genomic_DNA"/>
</dbReference>
<protein>
    <submittedName>
        <fullName evidence="2">Uncharacterized protein</fullName>
    </submittedName>
</protein>
<feature type="compositionally biased region" description="Polar residues" evidence="1">
    <location>
        <begin position="346"/>
        <end position="356"/>
    </location>
</feature>
<proteinExistence type="predicted"/>
<evidence type="ECO:0000313" key="2">
    <source>
        <dbReference type="EMBL" id="MDP9849400.1"/>
    </source>
</evidence>
<feature type="compositionally biased region" description="Low complexity" evidence="1">
    <location>
        <begin position="267"/>
        <end position="278"/>
    </location>
</feature>
<reference evidence="2 3" key="1">
    <citation type="submission" date="2023-07" db="EMBL/GenBank/DDBJ databases">
        <title>Sequencing the genomes of 1000 actinobacteria strains.</title>
        <authorList>
            <person name="Klenk H.-P."/>
        </authorList>
    </citation>
    <scope>NUCLEOTIDE SEQUENCE [LARGE SCALE GENOMIC DNA]</scope>
    <source>
        <strain evidence="2 3">DSM 46740</strain>
    </source>
</reference>
<feature type="compositionally biased region" description="Gly residues" evidence="1">
    <location>
        <begin position="126"/>
        <end position="139"/>
    </location>
</feature>
<organism evidence="2 3">
    <name type="scientific">Streptosporangium lutulentum</name>
    <dbReference type="NCBI Taxonomy" id="1461250"/>
    <lineage>
        <taxon>Bacteria</taxon>
        <taxon>Bacillati</taxon>
        <taxon>Actinomycetota</taxon>
        <taxon>Actinomycetes</taxon>
        <taxon>Streptosporangiales</taxon>
        <taxon>Streptosporangiaceae</taxon>
        <taxon>Streptosporangium</taxon>
    </lineage>
</organism>
<feature type="compositionally biased region" description="Acidic residues" evidence="1">
    <location>
        <begin position="358"/>
        <end position="370"/>
    </location>
</feature>
<gene>
    <name evidence="2" type="ORF">J2853_008611</name>
</gene>
<evidence type="ECO:0000313" key="3">
    <source>
        <dbReference type="Proteomes" id="UP001225356"/>
    </source>
</evidence>
<name>A0ABT9QRN3_9ACTN</name>